<keyword evidence="1" id="KW-0472">Membrane</keyword>
<evidence type="ECO:0000259" key="2">
    <source>
        <dbReference type="Pfam" id="PF09851"/>
    </source>
</evidence>
<keyword evidence="1" id="KW-1133">Transmembrane helix</keyword>
<evidence type="ECO:0000256" key="1">
    <source>
        <dbReference type="SAM" id="Phobius"/>
    </source>
</evidence>
<reference evidence="3 4" key="1">
    <citation type="journal article" date="2015" name="Nature">
        <title>rRNA introns, odd ribosomes, and small enigmatic genomes across a large radiation of phyla.</title>
        <authorList>
            <person name="Brown C.T."/>
            <person name="Hug L.A."/>
            <person name="Thomas B.C."/>
            <person name="Sharon I."/>
            <person name="Castelle C.J."/>
            <person name="Singh A."/>
            <person name="Wilkins M.J."/>
            <person name="Williams K.H."/>
            <person name="Banfield J.F."/>
        </authorList>
    </citation>
    <scope>NUCLEOTIDE SEQUENCE [LARGE SCALE GENOMIC DNA]</scope>
</reference>
<dbReference type="PATRIC" id="fig|1618446.3.peg.29"/>
<dbReference type="STRING" id="1618446.UV61_C0001G0024"/>
<comment type="caution">
    <text evidence="3">The sequence shown here is derived from an EMBL/GenBank/DDBJ whole genome shotgun (WGS) entry which is preliminary data.</text>
</comment>
<dbReference type="EMBL" id="LCFD01000001">
    <property type="protein sequence ID" value="KKS87617.1"/>
    <property type="molecule type" value="Genomic_DNA"/>
</dbReference>
<accession>A0A0G1CQ95</accession>
<name>A0A0G1CQ95_9BACT</name>
<protein>
    <recommendedName>
        <fullName evidence="2">SHOCT domain-containing protein</fullName>
    </recommendedName>
</protein>
<evidence type="ECO:0000313" key="3">
    <source>
        <dbReference type="EMBL" id="KKS87617.1"/>
    </source>
</evidence>
<dbReference type="InterPro" id="IPR018649">
    <property type="entry name" value="SHOCT"/>
</dbReference>
<feature type="domain" description="SHOCT" evidence="2">
    <location>
        <begin position="58"/>
        <end position="81"/>
    </location>
</feature>
<dbReference type="Pfam" id="PF09851">
    <property type="entry name" value="SHOCT"/>
    <property type="match status" value="1"/>
</dbReference>
<keyword evidence="1" id="KW-0812">Transmembrane</keyword>
<proteinExistence type="predicted"/>
<evidence type="ECO:0000313" key="4">
    <source>
        <dbReference type="Proteomes" id="UP000034050"/>
    </source>
</evidence>
<dbReference type="AlphaFoldDB" id="A0A0G1CQ95"/>
<gene>
    <name evidence="3" type="ORF">UV61_C0001G0024</name>
</gene>
<dbReference type="Proteomes" id="UP000034050">
    <property type="component" value="Unassembled WGS sequence"/>
</dbReference>
<sequence length="82" mass="9384">MMGYGSWNNMMGSWNGFGLLGWIPMLLFWILLVFGVVALFRYLGGSARNGDKGRSPFDILKERYAKGEIDKKEFIEMKKDLA</sequence>
<organism evidence="3 4">
    <name type="scientific">Candidatus Gottesmanbacteria bacterium GW2011_GWB1_43_11</name>
    <dbReference type="NCBI Taxonomy" id="1618446"/>
    <lineage>
        <taxon>Bacteria</taxon>
        <taxon>Candidatus Gottesmaniibacteriota</taxon>
    </lineage>
</organism>
<feature type="transmembrane region" description="Helical" evidence="1">
    <location>
        <begin position="20"/>
        <end position="44"/>
    </location>
</feature>